<name>A0A828QSL5_CAMUP</name>
<protein>
    <submittedName>
        <fullName evidence="1">Uncharacterized protein</fullName>
    </submittedName>
</protein>
<evidence type="ECO:0000313" key="1">
    <source>
        <dbReference type="EMBL" id="EFU71104.1"/>
    </source>
</evidence>
<accession>A0A828QSL5</accession>
<evidence type="ECO:0000313" key="2">
    <source>
        <dbReference type="Proteomes" id="UP000005813"/>
    </source>
</evidence>
<reference evidence="1 2" key="1">
    <citation type="submission" date="2010-12" db="EMBL/GenBank/DDBJ databases">
        <authorList>
            <person name="Muzny D."/>
            <person name="Qin X."/>
            <person name="Buhay C."/>
            <person name="Dugan-Rocha S."/>
            <person name="Ding Y."/>
            <person name="Chen G."/>
            <person name="Hawes A."/>
            <person name="Holder M."/>
            <person name="Jhangiani S."/>
            <person name="Johnson A."/>
            <person name="Khan Z."/>
            <person name="Li Z."/>
            <person name="Liu W."/>
            <person name="Liu X."/>
            <person name="Perez L."/>
            <person name="Shen H."/>
            <person name="Wang Q."/>
            <person name="Watt J."/>
            <person name="Xi L."/>
            <person name="Xin Y."/>
            <person name="Zhou J."/>
            <person name="Deng J."/>
            <person name="Jiang H."/>
            <person name="Liu Y."/>
            <person name="Qu J."/>
            <person name="Song X.-Z."/>
            <person name="Zhang L."/>
            <person name="Villasana D."/>
            <person name="Johnson A."/>
            <person name="Liu J."/>
            <person name="Liyanage D."/>
            <person name="Lorensuhewa L."/>
            <person name="Robinson T."/>
            <person name="Song A."/>
            <person name="Song B.-B."/>
            <person name="Dinh H."/>
            <person name="Thornton R."/>
            <person name="Coyle M."/>
            <person name="Francisco L."/>
            <person name="Jackson L."/>
            <person name="Javaid M."/>
            <person name="Korchina V."/>
            <person name="Kovar C."/>
            <person name="Mata R."/>
            <person name="Mathew T."/>
            <person name="Ngo R."/>
            <person name="Nguyen L."/>
            <person name="Nguyen N."/>
            <person name="Okwuonu G."/>
            <person name="Ongeri F."/>
            <person name="Pham C."/>
            <person name="Simmons D."/>
            <person name="Wilczek-Boney K."/>
            <person name="Hale W."/>
            <person name="Jakkamsetti A."/>
            <person name="Pham P."/>
            <person name="Ruth R."/>
            <person name="San Lucas F."/>
            <person name="Warren J."/>
            <person name="Zhang J."/>
            <person name="Zhao Z."/>
            <person name="Zhou C."/>
            <person name="Zhu D."/>
            <person name="Lee S."/>
            <person name="Bess C."/>
            <person name="Blankenburg K."/>
            <person name="Forbes L."/>
            <person name="Fu Q."/>
            <person name="Gubbala S."/>
            <person name="Hirani K."/>
            <person name="Jayaseelan J.C."/>
            <person name="Lara F."/>
            <person name="Munidasa M."/>
            <person name="Palculict T."/>
            <person name="Patil S."/>
            <person name="Pu L.-L."/>
            <person name="Saada N."/>
            <person name="Tang L."/>
            <person name="Weissenberger G."/>
            <person name="Zhu Y."/>
            <person name="Hemphill L."/>
            <person name="Shang Y."/>
            <person name="Youmans B."/>
            <person name="Ayvaz T."/>
            <person name="Ross M."/>
            <person name="Santibanez J."/>
            <person name="Aqrawi P."/>
            <person name="Gross S."/>
            <person name="Joshi V."/>
            <person name="Fowler G."/>
            <person name="Nazareth L."/>
            <person name="Reid J."/>
            <person name="Worley K."/>
            <person name="Petrosino J."/>
            <person name="Highlander S."/>
            <person name="Gibbs R."/>
        </authorList>
    </citation>
    <scope>NUCLEOTIDE SEQUENCE [LARGE SCALE GENOMIC DNA]</scope>
    <source>
        <strain evidence="1 2">JV21</strain>
    </source>
</reference>
<organism evidence="1 2">
    <name type="scientific">Campylobacter upsaliensis JV21</name>
    <dbReference type="NCBI Taxonomy" id="888826"/>
    <lineage>
        <taxon>Bacteria</taxon>
        <taxon>Pseudomonadati</taxon>
        <taxon>Campylobacterota</taxon>
        <taxon>Epsilonproteobacteria</taxon>
        <taxon>Campylobacterales</taxon>
        <taxon>Campylobacteraceae</taxon>
        <taxon>Campylobacter</taxon>
    </lineage>
</organism>
<dbReference type="Proteomes" id="UP000005813">
    <property type="component" value="Unassembled WGS sequence"/>
</dbReference>
<comment type="caution">
    <text evidence="1">The sequence shown here is derived from an EMBL/GenBank/DDBJ whole genome shotgun (WGS) entry which is preliminary data.</text>
</comment>
<sequence>MNFKRVKKDIAQTEEDFLQGGRGDDNGAMNSKKKTITKKPYNEKLKRKYSFSIYFDEEEYSIVKEQAEIMKMNINQYIRFKLFVTEVK</sequence>
<dbReference type="EMBL" id="AEPU01000035">
    <property type="protein sequence ID" value="EFU71104.1"/>
    <property type="molecule type" value="Genomic_DNA"/>
</dbReference>
<gene>
    <name evidence="1" type="ORF">HMPREF9400_1634</name>
</gene>
<dbReference type="RefSeq" id="WP_004278164.1">
    <property type="nucleotide sequence ID" value="NZ_GL622228.1"/>
</dbReference>
<proteinExistence type="predicted"/>
<dbReference type="AlphaFoldDB" id="A0A828QSL5"/>